<protein>
    <submittedName>
        <fullName evidence="1">Uncharacterized protein</fullName>
    </submittedName>
</protein>
<name>V9Z6T5_9ACTN</name>
<keyword evidence="1" id="KW-0614">Plasmid</keyword>
<reference evidence="1" key="1">
    <citation type="submission" date="2013-09" db="EMBL/GenBank/DDBJ databases">
        <title>Complete nucleotide sequence of Streptomyces linear plasmid pFRL3.</title>
        <authorList>
            <person name="Chen Z."/>
            <person name="Fang P."/>
            <person name="Qin Z."/>
        </authorList>
    </citation>
    <scope>NUCLEOTIDE SEQUENCE</scope>
    <source>
        <plasmid evidence="1">pFRL3</plasmid>
    </source>
</reference>
<organism evidence="1">
    <name type="scientific">Streptomyces sp. FR1</name>
    <dbReference type="NCBI Taxonomy" id="349971"/>
    <lineage>
        <taxon>Bacteria</taxon>
        <taxon>Bacillati</taxon>
        <taxon>Actinomycetota</taxon>
        <taxon>Actinomycetes</taxon>
        <taxon>Kitasatosporales</taxon>
        <taxon>Streptomycetaceae</taxon>
        <taxon>Streptomyces</taxon>
    </lineage>
</organism>
<accession>V9Z6T5</accession>
<dbReference type="EMBL" id="KF602048">
    <property type="protein sequence ID" value="AHE39096.1"/>
    <property type="molecule type" value="Genomic_DNA"/>
</dbReference>
<gene>
    <name evidence="1" type="ORF">pFRL3_319</name>
</gene>
<evidence type="ECO:0000313" key="1">
    <source>
        <dbReference type="EMBL" id="AHE39096.1"/>
    </source>
</evidence>
<proteinExistence type="predicted"/>
<dbReference type="AlphaFoldDB" id="V9Z6T5"/>
<sequence length="60" mass="6147">MLLRALPVPPSVPRAWPVAGAGRHPRHVGRPAERTIRRAPAPGVLAAEAAVAAAWVGVAA</sequence>
<geneLocation type="plasmid" evidence="1">
    <name>pFRL3</name>
</geneLocation>